<comment type="subcellular location">
    <subcellularLocation>
        <location evidence="1">Secreted</location>
    </subcellularLocation>
</comment>
<dbReference type="InterPro" id="IPR056177">
    <property type="entry name" value="CRF-BP_N"/>
</dbReference>
<evidence type="ECO:0000259" key="11">
    <source>
        <dbReference type="PROSITE" id="PS01180"/>
    </source>
</evidence>
<reference evidence="12 13" key="1">
    <citation type="submission" date="2021-06" db="EMBL/GenBank/DDBJ databases">
        <title>Caerostris darwini draft genome.</title>
        <authorList>
            <person name="Kono N."/>
            <person name="Arakawa K."/>
        </authorList>
    </citation>
    <scope>NUCLEOTIDE SEQUENCE [LARGE SCALE GENOMIC DNA]</scope>
</reference>
<evidence type="ECO:0000256" key="2">
    <source>
        <dbReference type="ARBA" id="ARBA00008313"/>
    </source>
</evidence>
<dbReference type="InterPro" id="IPR035914">
    <property type="entry name" value="Sperma_CUB_dom_sf"/>
</dbReference>
<dbReference type="PROSITE" id="PS01180">
    <property type="entry name" value="CUB"/>
    <property type="match status" value="1"/>
</dbReference>
<keyword evidence="7" id="KW-0325">Glycoprotein</keyword>
<organism evidence="12 13">
    <name type="scientific">Caerostris darwini</name>
    <dbReference type="NCBI Taxonomy" id="1538125"/>
    <lineage>
        <taxon>Eukaryota</taxon>
        <taxon>Metazoa</taxon>
        <taxon>Ecdysozoa</taxon>
        <taxon>Arthropoda</taxon>
        <taxon>Chelicerata</taxon>
        <taxon>Arachnida</taxon>
        <taxon>Araneae</taxon>
        <taxon>Araneomorphae</taxon>
        <taxon>Entelegynae</taxon>
        <taxon>Araneoidea</taxon>
        <taxon>Araneidae</taxon>
        <taxon>Caerostris</taxon>
    </lineage>
</organism>
<evidence type="ECO:0000313" key="12">
    <source>
        <dbReference type="EMBL" id="GIY90260.1"/>
    </source>
</evidence>
<comment type="caution">
    <text evidence="10">Lacks conserved residue(s) required for the propagation of feature annotation.</text>
</comment>
<proteinExistence type="inferred from homology"/>
<comment type="caution">
    <text evidence="12">The sequence shown here is derived from an EMBL/GenBank/DDBJ whole genome shotgun (WGS) entry which is preliminary data.</text>
</comment>
<protein>
    <recommendedName>
        <fullName evidence="3">Corticotropin-releasing factor-binding protein</fullName>
    </recommendedName>
    <alternativeName>
        <fullName evidence="9">Corticotropin-releasing hormone-binding protein</fullName>
    </alternativeName>
</protein>
<dbReference type="Pfam" id="PF23541">
    <property type="entry name" value="CRF-BP_C"/>
    <property type="match status" value="1"/>
</dbReference>
<dbReference type="Pfam" id="PF05428">
    <property type="entry name" value="CRF-BP_N"/>
    <property type="match status" value="1"/>
</dbReference>
<gene>
    <name evidence="12" type="primary">CRHBP_0</name>
    <name evidence="12" type="ORF">CDAR_440461</name>
</gene>
<evidence type="ECO:0000256" key="3">
    <source>
        <dbReference type="ARBA" id="ARBA00015713"/>
    </source>
</evidence>
<evidence type="ECO:0000256" key="7">
    <source>
        <dbReference type="ARBA" id="ARBA00023180"/>
    </source>
</evidence>
<keyword evidence="13" id="KW-1185">Reference proteome</keyword>
<comment type="similarity">
    <text evidence="2">Belongs to the CRF-binding protein family.</text>
</comment>
<dbReference type="EMBL" id="BPLQ01015710">
    <property type="protein sequence ID" value="GIY90260.1"/>
    <property type="molecule type" value="Genomic_DNA"/>
</dbReference>
<evidence type="ECO:0000256" key="6">
    <source>
        <dbReference type="ARBA" id="ARBA00023157"/>
    </source>
</evidence>
<evidence type="ECO:0000256" key="1">
    <source>
        <dbReference type="ARBA" id="ARBA00004613"/>
    </source>
</evidence>
<dbReference type="InterPro" id="IPR056178">
    <property type="entry name" value="CRF-BP_C"/>
</dbReference>
<keyword evidence="6" id="KW-1015">Disulfide bond</keyword>
<dbReference type="PANTHER" id="PTHR10278">
    <property type="entry name" value="CORTICOTROPIN-RELEASING FACTOR-BINDING PROTEIN"/>
    <property type="match status" value="1"/>
</dbReference>
<feature type="domain" description="CUB" evidence="11">
    <location>
        <begin position="162"/>
        <end position="292"/>
    </location>
</feature>
<evidence type="ECO:0000313" key="13">
    <source>
        <dbReference type="Proteomes" id="UP001054837"/>
    </source>
</evidence>
<comment type="function">
    <text evidence="8">Binds CRF and inactivates it. May prevent inappropriate pituitary-adrenal stimulation in pregnancy.</text>
</comment>
<evidence type="ECO:0000256" key="10">
    <source>
        <dbReference type="PROSITE-ProRule" id="PRU00059"/>
    </source>
</evidence>
<keyword evidence="5" id="KW-0732">Signal</keyword>
<dbReference type="GO" id="GO:0009755">
    <property type="term" value="P:hormone-mediated signaling pathway"/>
    <property type="evidence" value="ECO:0007669"/>
    <property type="project" value="TreeGrafter"/>
</dbReference>
<accession>A0AAV4X7V8</accession>
<evidence type="ECO:0000256" key="8">
    <source>
        <dbReference type="ARBA" id="ARBA00024997"/>
    </source>
</evidence>
<evidence type="ECO:0000256" key="5">
    <source>
        <dbReference type="ARBA" id="ARBA00022729"/>
    </source>
</evidence>
<dbReference type="InterPro" id="IPR000859">
    <property type="entry name" value="CUB_dom"/>
</dbReference>
<evidence type="ECO:0000256" key="9">
    <source>
        <dbReference type="ARBA" id="ARBA00033162"/>
    </source>
</evidence>
<name>A0AAV4X7V8_9ARAC</name>
<dbReference type="PANTHER" id="PTHR10278:SF0">
    <property type="entry name" value="CORTICOTROPIN-RELEASING FACTOR-BINDING PROTEIN"/>
    <property type="match status" value="1"/>
</dbReference>
<dbReference type="Proteomes" id="UP001054837">
    <property type="component" value="Unassembled WGS sequence"/>
</dbReference>
<dbReference type="Gene3D" id="2.60.120.290">
    <property type="entry name" value="Spermadhesin, CUB domain"/>
    <property type="match status" value="1"/>
</dbReference>
<keyword evidence="4" id="KW-0964">Secreted</keyword>
<evidence type="ECO:0000256" key="4">
    <source>
        <dbReference type="ARBA" id="ARBA00022525"/>
    </source>
</evidence>
<dbReference type="GO" id="GO:0051460">
    <property type="term" value="P:negative regulation of corticotropin secretion"/>
    <property type="evidence" value="ECO:0007669"/>
    <property type="project" value="TreeGrafter"/>
</dbReference>
<dbReference type="SUPFAM" id="SSF49854">
    <property type="entry name" value="Spermadhesin, CUB domain"/>
    <property type="match status" value="1"/>
</dbReference>
<dbReference type="GO" id="GO:0051424">
    <property type="term" value="F:corticotropin-releasing hormone binding"/>
    <property type="evidence" value="ECO:0007669"/>
    <property type="project" value="InterPro"/>
</dbReference>
<sequence length="307" mass="33939">MCVDIMTVFENSFEDPRLEEEINLLEPVQLEVDEDGQCIFVKSEEGFYSFTSPGTGDQVCGLYIIAEPDKEVEFEFQSFDISCSKGGLISVIDGWELNGQFFPSPHDHPLPAERRFTEFCGKAKPRKAFRTSQNVGLIEFRIPTKGQGFSVAVRFHPNPKPCNAVLQEPQGTHTLRNYNRKSNCSISVIFPLSVNILAVSVGVQSGWPQKTLDFETGLLSKCHKRGIHDYVEIRGGDGLDPNLMKLAVDYCGLKSLPSEHSVSVACGNTAVRLVSSGHFENSVTFSFDIPADFSSLDLICPSFLSAL</sequence>
<dbReference type="InterPro" id="IPR008435">
    <property type="entry name" value="CRF-bd"/>
</dbReference>
<dbReference type="AlphaFoldDB" id="A0AAV4X7V8"/>
<dbReference type="GO" id="GO:0005615">
    <property type="term" value="C:extracellular space"/>
    <property type="evidence" value="ECO:0007669"/>
    <property type="project" value="TreeGrafter"/>
</dbReference>